<accession>A0A1M5WPY3</accession>
<feature type="transmembrane region" description="Helical" evidence="1">
    <location>
        <begin position="25"/>
        <end position="43"/>
    </location>
</feature>
<sequence length="82" mass="9319">MEKELTELTDEELLERRKKTKASEITNAVILGVLIGIATYSTIKYGLGLFTFLPLIFALFAANSWKRNSKALEEELKSRNLK</sequence>
<reference evidence="3" key="1">
    <citation type="submission" date="2016-11" db="EMBL/GenBank/DDBJ databases">
        <authorList>
            <person name="Varghese N."/>
            <person name="Submissions S."/>
        </authorList>
    </citation>
    <scope>NUCLEOTIDE SEQUENCE [LARGE SCALE GENOMIC DNA]</scope>
    <source>
        <strain evidence="3">DSM 19055</strain>
    </source>
</reference>
<feature type="transmembrane region" description="Helical" evidence="1">
    <location>
        <begin position="49"/>
        <end position="65"/>
    </location>
</feature>
<proteinExistence type="predicted"/>
<evidence type="ECO:0000313" key="2">
    <source>
        <dbReference type="EMBL" id="SHH89587.1"/>
    </source>
</evidence>
<dbReference type="AlphaFoldDB" id="A0A1M5WPY3"/>
<evidence type="ECO:0008006" key="4">
    <source>
        <dbReference type="Google" id="ProtNLM"/>
    </source>
</evidence>
<name>A0A1M5WPY3_9FLAO</name>
<evidence type="ECO:0000256" key="1">
    <source>
        <dbReference type="SAM" id="Phobius"/>
    </source>
</evidence>
<dbReference type="RefSeq" id="WP_083539025.1">
    <property type="nucleotide sequence ID" value="NZ_FQWT01000008.1"/>
</dbReference>
<dbReference type="Proteomes" id="UP000184047">
    <property type="component" value="Unassembled WGS sequence"/>
</dbReference>
<keyword evidence="1" id="KW-1133">Transmembrane helix</keyword>
<keyword evidence="1" id="KW-0812">Transmembrane</keyword>
<gene>
    <name evidence="2" type="ORF">SAMN05421866_4174</name>
</gene>
<evidence type="ECO:0000313" key="3">
    <source>
        <dbReference type="Proteomes" id="UP000184047"/>
    </source>
</evidence>
<protein>
    <recommendedName>
        <fullName evidence="4">FUSC family protein</fullName>
    </recommendedName>
</protein>
<dbReference type="EMBL" id="FQWT01000008">
    <property type="protein sequence ID" value="SHH89587.1"/>
    <property type="molecule type" value="Genomic_DNA"/>
</dbReference>
<keyword evidence="3" id="KW-1185">Reference proteome</keyword>
<organism evidence="2 3">
    <name type="scientific">Chryseobacterium oranimense</name>
    <dbReference type="NCBI Taxonomy" id="421058"/>
    <lineage>
        <taxon>Bacteria</taxon>
        <taxon>Pseudomonadati</taxon>
        <taxon>Bacteroidota</taxon>
        <taxon>Flavobacteriia</taxon>
        <taxon>Flavobacteriales</taxon>
        <taxon>Weeksellaceae</taxon>
        <taxon>Chryseobacterium group</taxon>
        <taxon>Chryseobacterium</taxon>
    </lineage>
</organism>
<keyword evidence="1" id="KW-0472">Membrane</keyword>